<name>A0A0D2WXD9_CAPO3</name>
<gene>
    <name evidence="8" type="ORF">CAOG_007924</name>
</gene>
<dbReference type="Proteomes" id="UP000008743">
    <property type="component" value="Unassembled WGS sequence"/>
</dbReference>
<sequence length="1073" mass="118528">MSDLHDHAAASDRARLAPAVVEELTKAFAVCDKDGNGVITLNELGQVVSNLANVSVPDTKELEALMRLMDKNGDGLIELDEFIATMADWLQDDETGAAQATNRKRRAGDDAVDERFKIHRKVTRFLLQFRVASNFSEVRSNVSSWQDTQMMDFVNANDVSMDVDMPILGRETSSPATEAVKAAALASAQNANWDVLIHTISTLDSCESALLTLCELLVNLLSAYPTPADRRQIGEALVAVYEKLHPLIPRLVQFMQSIFPSTQWYSSKIVTLLLPGPRIANMPADFWMHSSHHAFKNAFVEAGGMPVLVKALLSSYPQVRGQALLCVGALARDHPVLRDQLLELDVLGPIQRIFNGIFAQPNFIVTLRDATWVLSVICGDVAFESLAHWHLVKNLLPLLAELLSHAGRTYTDAVVIINVCKCLAFLLPGVRENDQSVVTRSLVEVLNSATESRLKKAVLYTIGQLLVDENLAQNLLFHNLLASIRDLLHHEEEPTVRYAACKLLAMLSGARSRIQLLIDTGVVEDMITLVQNDKHTRKVAVRVLRNLTQGTLPQIIHLTTYNQLVAVLCHIFSYFLSKDEVLENVYNYQGPSFEFEILQDAVVALNAIIDAGQVEADEFNRPNPLVQLFAVDSLNQIGLLLRTIREQPAEMLNAFKHHNDNVGVTVEERIRHLLQKIKKNVDRSIAQHLEYEGLDHAAALLDDVLRTFFTSMSSTAKILLIKCALDDEIRVVEVPRAVTYEDFRSIIEARFGGELLITYKNMEGEFIAIDRLAVLERLMEKRQQDQAAFINVQLFRDPSGRARAASSGNLPSTSETSVLSEAVVASKAVSTTVGTPLKTPGLPNLGDSGFAFFSSYADLSAPTQPAKNALFQNLLAVTHCKRDRHCLKTATRFRCSSHPPTRSVFCIHTVGPSELNELIAKWSTLTTDSHGQIDRARFEQGLREVGCTDPLVIEENFKAFDTDGNGMISFAEFVCGLSVLTRGTPDEKLALMFRSYDLDGNGYISKEEMTLIVQSCKEAAGEVAHPEQIASEVAQLFANIDVDGDERITLDEFKSGVANGALSLVLSVHGTTA</sequence>
<keyword evidence="4" id="KW-0677">Repeat</keyword>
<dbReference type="AlphaFoldDB" id="A0A0D2WXD9"/>
<dbReference type="SUPFAM" id="SSF47473">
    <property type="entry name" value="EF-hand"/>
    <property type="match status" value="2"/>
</dbReference>
<comment type="similarity">
    <text evidence="1">Belongs to the recoverin family.</text>
</comment>
<dbReference type="PhylomeDB" id="A0A0D2WXD9"/>
<dbReference type="CDD" id="cd00051">
    <property type="entry name" value="EFh"/>
    <property type="match status" value="3"/>
</dbReference>
<dbReference type="Gene3D" id="1.10.238.10">
    <property type="entry name" value="EF-hand"/>
    <property type="match status" value="2"/>
</dbReference>
<dbReference type="InParanoid" id="A0A0D2WXD9"/>
<feature type="domain" description="EF-hand" evidence="7">
    <location>
        <begin position="57"/>
        <end position="92"/>
    </location>
</feature>
<dbReference type="SMART" id="SM00185">
    <property type="entry name" value="ARM"/>
    <property type="match status" value="3"/>
</dbReference>
<dbReference type="InterPro" id="IPR002048">
    <property type="entry name" value="EF_hand_dom"/>
</dbReference>
<feature type="domain" description="EF-hand" evidence="7">
    <location>
        <begin position="1028"/>
        <end position="1063"/>
    </location>
</feature>
<evidence type="ECO:0000256" key="4">
    <source>
        <dbReference type="ARBA" id="ARBA00022737"/>
    </source>
</evidence>
<keyword evidence="6" id="KW-0449">Lipoprotein</keyword>
<keyword evidence="5" id="KW-0106">Calcium</keyword>
<feature type="domain" description="EF-hand" evidence="7">
    <location>
        <begin position="19"/>
        <end position="54"/>
    </location>
</feature>
<proteinExistence type="inferred from homology"/>
<dbReference type="InterPro" id="IPR000270">
    <property type="entry name" value="PB1_dom"/>
</dbReference>
<protein>
    <recommendedName>
        <fullName evidence="7">EF-hand domain-containing protein</fullName>
    </recommendedName>
</protein>
<dbReference type="InterPro" id="IPR016024">
    <property type="entry name" value="ARM-type_fold"/>
</dbReference>
<dbReference type="InterPro" id="IPR011989">
    <property type="entry name" value="ARM-like"/>
</dbReference>
<keyword evidence="3" id="KW-0479">Metal-binding</keyword>
<evidence type="ECO:0000313" key="9">
    <source>
        <dbReference type="Proteomes" id="UP000008743"/>
    </source>
</evidence>
<evidence type="ECO:0000256" key="5">
    <source>
        <dbReference type="ARBA" id="ARBA00022837"/>
    </source>
</evidence>
<dbReference type="Gene3D" id="3.10.20.90">
    <property type="entry name" value="Phosphatidylinositol 3-kinase Catalytic Subunit, Chain A, domain 1"/>
    <property type="match status" value="1"/>
</dbReference>
<organism evidence="8 9">
    <name type="scientific">Capsaspora owczarzaki (strain ATCC 30864)</name>
    <dbReference type="NCBI Taxonomy" id="595528"/>
    <lineage>
        <taxon>Eukaryota</taxon>
        <taxon>Filasterea</taxon>
        <taxon>Capsaspora</taxon>
    </lineage>
</organism>
<evidence type="ECO:0000313" key="8">
    <source>
        <dbReference type="EMBL" id="KJE97835.1"/>
    </source>
</evidence>
<dbReference type="SMART" id="SM00666">
    <property type="entry name" value="PB1"/>
    <property type="match status" value="1"/>
</dbReference>
<dbReference type="Pfam" id="PF13833">
    <property type="entry name" value="EF-hand_8"/>
    <property type="match status" value="1"/>
</dbReference>
<dbReference type="OrthoDB" id="191686at2759"/>
<dbReference type="SMART" id="SM00054">
    <property type="entry name" value="EFh"/>
    <property type="match status" value="5"/>
</dbReference>
<dbReference type="PROSITE" id="PS50222">
    <property type="entry name" value="EF_HAND_2"/>
    <property type="match status" value="5"/>
</dbReference>
<dbReference type="EMBL" id="KE346375">
    <property type="protein sequence ID" value="KJE97835.1"/>
    <property type="molecule type" value="Genomic_DNA"/>
</dbReference>
<feature type="domain" description="EF-hand" evidence="7">
    <location>
        <begin position="984"/>
        <end position="1019"/>
    </location>
</feature>
<dbReference type="PANTHER" id="PTHR23055:SF178">
    <property type="entry name" value="NEUROCALCIN HOMOLOG"/>
    <property type="match status" value="1"/>
</dbReference>
<dbReference type="PANTHER" id="PTHR23055">
    <property type="entry name" value="CALCIUM BINDING PROTEINS"/>
    <property type="match status" value="1"/>
</dbReference>
<dbReference type="Gene3D" id="1.25.10.10">
    <property type="entry name" value="Leucine-rich Repeat Variant"/>
    <property type="match status" value="1"/>
</dbReference>
<dbReference type="InterPro" id="IPR028846">
    <property type="entry name" value="Recoverin"/>
</dbReference>
<evidence type="ECO:0000256" key="6">
    <source>
        <dbReference type="ARBA" id="ARBA00023288"/>
    </source>
</evidence>
<feature type="domain" description="EF-hand" evidence="7">
    <location>
        <begin position="948"/>
        <end position="983"/>
    </location>
</feature>
<evidence type="ECO:0000259" key="7">
    <source>
        <dbReference type="PROSITE" id="PS50222"/>
    </source>
</evidence>
<dbReference type="SUPFAM" id="SSF48371">
    <property type="entry name" value="ARM repeat"/>
    <property type="match status" value="1"/>
</dbReference>
<evidence type="ECO:0000256" key="3">
    <source>
        <dbReference type="ARBA" id="ARBA00022723"/>
    </source>
</evidence>
<dbReference type="InterPro" id="IPR011992">
    <property type="entry name" value="EF-hand-dom_pair"/>
</dbReference>
<keyword evidence="2" id="KW-0519">Myristate</keyword>
<dbReference type="Pfam" id="PF13499">
    <property type="entry name" value="EF-hand_7"/>
    <property type="match status" value="2"/>
</dbReference>
<dbReference type="STRING" id="595528.A0A0D2WXD9"/>
<keyword evidence="9" id="KW-1185">Reference proteome</keyword>
<dbReference type="GO" id="GO:0005509">
    <property type="term" value="F:calcium ion binding"/>
    <property type="evidence" value="ECO:0007669"/>
    <property type="project" value="InterPro"/>
</dbReference>
<dbReference type="InterPro" id="IPR018247">
    <property type="entry name" value="EF_Hand_1_Ca_BS"/>
</dbReference>
<evidence type="ECO:0000256" key="1">
    <source>
        <dbReference type="ARBA" id="ARBA00006049"/>
    </source>
</evidence>
<dbReference type="PROSITE" id="PS00018">
    <property type="entry name" value="EF_HAND_1"/>
    <property type="match status" value="4"/>
</dbReference>
<accession>A0A0D2WXD9</accession>
<dbReference type="InterPro" id="IPR000225">
    <property type="entry name" value="Armadillo"/>
</dbReference>
<reference evidence="9" key="1">
    <citation type="submission" date="2011-02" db="EMBL/GenBank/DDBJ databases">
        <title>The Genome Sequence of Capsaspora owczarzaki ATCC 30864.</title>
        <authorList>
            <person name="Russ C."/>
            <person name="Cuomo C."/>
            <person name="Burger G."/>
            <person name="Gray M.W."/>
            <person name="Holland P.W.H."/>
            <person name="King N."/>
            <person name="Lang F.B.F."/>
            <person name="Roger A.J."/>
            <person name="Ruiz-Trillo I."/>
            <person name="Young S.K."/>
            <person name="Zeng Q."/>
            <person name="Gargeya S."/>
            <person name="Alvarado L."/>
            <person name="Berlin A."/>
            <person name="Chapman S.B."/>
            <person name="Chen Z."/>
            <person name="Freedman E."/>
            <person name="Gellesch M."/>
            <person name="Goldberg J."/>
            <person name="Griggs A."/>
            <person name="Gujja S."/>
            <person name="Heilman E."/>
            <person name="Heiman D."/>
            <person name="Howarth C."/>
            <person name="Mehta T."/>
            <person name="Neiman D."/>
            <person name="Pearson M."/>
            <person name="Roberts A."/>
            <person name="Saif S."/>
            <person name="Shea T."/>
            <person name="Shenoy N."/>
            <person name="Sisk P."/>
            <person name="Stolte C."/>
            <person name="Sykes S."/>
            <person name="White J."/>
            <person name="Yandava C."/>
            <person name="Haas B."/>
            <person name="Nusbaum C."/>
            <person name="Birren B."/>
        </authorList>
    </citation>
    <scope>NUCLEOTIDE SEQUENCE</scope>
    <source>
        <strain evidence="9">ATCC 30864</strain>
    </source>
</reference>
<evidence type="ECO:0000256" key="2">
    <source>
        <dbReference type="ARBA" id="ARBA00022707"/>
    </source>
</evidence>